<evidence type="ECO:0000256" key="1">
    <source>
        <dbReference type="SAM" id="MobiDB-lite"/>
    </source>
</evidence>
<comment type="caution">
    <text evidence="2">The sequence shown here is derived from an EMBL/GenBank/DDBJ whole genome shotgun (WGS) entry which is preliminary data.</text>
</comment>
<dbReference type="EMBL" id="LVLJ01003850">
    <property type="protein sequence ID" value="OAE19467.1"/>
    <property type="molecule type" value="Genomic_DNA"/>
</dbReference>
<protein>
    <submittedName>
        <fullName evidence="2">Uncharacterized protein</fullName>
    </submittedName>
</protein>
<sequence>MALAQVVTTSQGIIQLTDLHARTEDHVKGERKKDQDACSRYWLVIEGRTCQSFNVVWHFRSDDDERRSKRLLGERRPRATEHRLRPAQIGREEQECDESNGPAAGRSGEMAAEDGDRTDGGAMALALLRSVGEWLRPTLLVRVEIGRVC</sequence>
<organism evidence="2 3">
    <name type="scientific">Marchantia polymorpha subsp. ruderalis</name>
    <dbReference type="NCBI Taxonomy" id="1480154"/>
    <lineage>
        <taxon>Eukaryota</taxon>
        <taxon>Viridiplantae</taxon>
        <taxon>Streptophyta</taxon>
        <taxon>Embryophyta</taxon>
        <taxon>Marchantiophyta</taxon>
        <taxon>Marchantiopsida</taxon>
        <taxon>Marchantiidae</taxon>
        <taxon>Marchantiales</taxon>
        <taxon>Marchantiaceae</taxon>
        <taxon>Marchantia</taxon>
    </lineage>
</organism>
<evidence type="ECO:0000313" key="2">
    <source>
        <dbReference type="EMBL" id="OAE19467.1"/>
    </source>
</evidence>
<reference evidence="2" key="1">
    <citation type="submission" date="2016-03" db="EMBL/GenBank/DDBJ databases">
        <title>Mechanisms controlling the formation of the plant cell surface in tip-growing cells are functionally conserved among land plants.</title>
        <authorList>
            <person name="Honkanen S."/>
            <person name="Jones V.A."/>
            <person name="Morieri G."/>
            <person name="Champion C."/>
            <person name="Hetherington A.J."/>
            <person name="Kelly S."/>
            <person name="Saint-Marcoux D."/>
            <person name="Proust H."/>
            <person name="Prescott H."/>
            <person name="Dolan L."/>
        </authorList>
    </citation>
    <scope>NUCLEOTIDE SEQUENCE [LARGE SCALE GENOMIC DNA]</scope>
    <source>
        <tissue evidence="2">Whole gametophyte</tissue>
    </source>
</reference>
<accession>A0A176VFU6</accession>
<name>A0A176VFU6_MARPO</name>
<feature type="region of interest" description="Disordered" evidence="1">
    <location>
        <begin position="70"/>
        <end position="117"/>
    </location>
</feature>
<dbReference type="Proteomes" id="UP000077202">
    <property type="component" value="Unassembled WGS sequence"/>
</dbReference>
<evidence type="ECO:0000313" key="3">
    <source>
        <dbReference type="Proteomes" id="UP000077202"/>
    </source>
</evidence>
<keyword evidence="3" id="KW-1185">Reference proteome</keyword>
<gene>
    <name evidence="2" type="ORF">AXG93_1040s1310</name>
</gene>
<feature type="compositionally biased region" description="Basic and acidic residues" evidence="1">
    <location>
        <begin position="70"/>
        <end position="84"/>
    </location>
</feature>
<dbReference type="AlphaFoldDB" id="A0A176VFU6"/>
<proteinExistence type="predicted"/>